<sequence>MVRPDPAITVKPTGLSTIEREGFRGTEANKAKDAAAYPFVCLNTYSKHFAFLLYNRVVEPLLLELLGIFVHSVTYYRFIRTHSHKKNSHIKDFFTFEPIRIHTSSPISTREILSSPNRKHHTTYSCTGNITNYRTIQNKHTIR</sequence>
<evidence type="ECO:0000256" key="1">
    <source>
        <dbReference type="SAM" id="Phobius"/>
    </source>
</evidence>
<keyword evidence="1" id="KW-0812">Transmembrane</keyword>
<dbReference type="VEuPathDB" id="VectorBase:GPPI030217"/>
<accession>A0A1B0BHG8</accession>
<dbReference type="AlphaFoldDB" id="A0A1B0BHG8"/>
<evidence type="ECO:0000313" key="2">
    <source>
        <dbReference type="EnsemblMetazoa" id="GPPI030217-PA"/>
    </source>
</evidence>
<keyword evidence="1" id="KW-0472">Membrane</keyword>
<proteinExistence type="predicted"/>
<organism evidence="2 3">
    <name type="scientific">Glossina palpalis gambiensis</name>
    <dbReference type="NCBI Taxonomy" id="67801"/>
    <lineage>
        <taxon>Eukaryota</taxon>
        <taxon>Metazoa</taxon>
        <taxon>Ecdysozoa</taxon>
        <taxon>Arthropoda</taxon>
        <taxon>Hexapoda</taxon>
        <taxon>Insecta</taxon>
        <taxon>Pterygota</taxon>
        <taxon>Neoptera</taxon>
        <taxon>Endopterygota</taxon>
        <taxon>Diptera</taxon>
        <taxon>Brachycera</taxon>
        <taxon>Muscomorpha</taxon>
        <taxon>Hippoboscoidea</taxon>
        <taxon>Glossinidae</taxon>
        <taxon>Glossina</taxon>
    </lineage>
</organism>
<protein>
    <submittedName>
        <fullName evidence="2">Uncharacterized protein</fullName>
    </submittedName>
</protein>
<reference evidence="2" key="2">
    <citation type="submission" date="2020-05" db="UniProtKB">
        <authorList>
            <consortium name="EnsemblMetazoa"/>
        </authorList>
    </citation>
    <scope>IDENTIFICATION</scope>
    <source>
        <strain evidence="2">IAEA</strain>
    </source>
</reference>
<dbReference type="Proteomes" id="UP000092460">
    <property type="component" value="Unassembled WGS sequence"/>
</dbReference>
<keyword evidence="3" id="KW-1185">Reference proteome</keyword>
<keyword evidence="1" id="KW-1133">Transmembrane helix</keyword>
<dbReference type="EMBL" id="JXJN01014358">
    <property type="status" value="NOT_ANNOTATED_CDS"/>
    <property type="molecule type" value="Genomic_DNA"/>
</dbReference>
<evidence type="ECO:0000313" key="3">
    <source>
        <dbReference type="Proteomes" id="UP000092460"/>
    </source>
</evidence>
<feature type="transmembrane region" description="Helical" evidence="1">
    <location>
        <begin position="61"/>
        <end position="79"/>
    </location>
</feature>
<name>A0A1B0BHG8_9MUSC</name>
<dbReference type="EnsemblMetazoa" id="GPPI030217-RA">
    <property type="protein sequence ID" value="GPPI030217-PA"/>
    <property type="gene ID" value="GPPI030217"/>
</dbReference>
<reference evidence="3" key="1">
    <citation type="submission" date="2015-01" db="EMBL/GenBank/DDBJ databases">
        <authorList>
            <person name="Aksoy S."/>
            <person name="Warren W."/>
            <person name="Wilson R.K."/>
        </authorList>
    </citation>
    <scope>NUCLEOTIDE SEQUENCE [LARGE SCALE GENOMIC DNA]</scope>
    <source>
        <strain evidence="3">IAEA</strain>
    </source>
</reference>